<feature type="transmembrane region" description="Helical" evidence="1">
    <location>
        <begin position="115"/>
        <end position="133"/>
    </location>
</feature>
<feature type="transmembrane region" description="Helical" evidence="1">
    <location>
        <begin position="227"/>
        <end position="249"/>
    </location>
</feature>
<protein>
    <recommendedName>
        <fullName evidence="4">Glycosyltransferase RgtA/B/C/D-like domain-containing protein</fullName>
    </recommendedName>
</protein>
<evidence type="ECO:0000256" key="1">
    <source>
        <dbReference type="SAM" id="Phobius"/>
    </source>
</evidence>
<sequence length="499" mass="52747">MTRAWVRELAGWLSAAAVALVTAGAVASSPRADLLFRDGDSLVVAMLARSLLAGEPLDWAMSSVLFLPESAAFTALDAGLPADVNALFAISAVVNLLALYGGIRLAAGRARAGSAPVAWSVVALSAFGALAMTDVSASREALDLASLQLTTTYYSATVVGVVVTIGIVRRMVDNRELRAWPLIALGIVALVSTLSNPLYAAWAMVPLVIVLAVATISSELRSRTSVIIVVLLTGAMIGFLARIPFAAWITQTGVEYVHPERWHDSIDYYARLVGERMQSPPGAIGLLITAALLAVAVVRTVRPRQPGSRLVAAMAWVAPTVVVIGAIALGTHAARYLQPVAFAPVLALVAAPHALRVSERVRRTAAVMAGVVLLIIGGLSIPRLADAAARPDADLTCVADWVDASGRTGAGQFWTVRLPKLHLTDPSRLVQVDHQLNAYAWLVNRADFAAGEVSFLVEDAQTVPWDLPEALLPEMIVDCGRYSILDFGAETLPLGPQRS</sequence>
<reference evidence="2 3" key="1">
    <citation type="submission" date="2019-06" db="EMBL/GenBank/DDBJ databases">
        <title>Complete genome of Microbacterium foliorum M2.</title>
        <authorList>
            <person name="Cao G."/>
        </authorList>
    </citation>
    <scope>NUCLEOTIDE SEQUENCE [LARGE SCALE GENOMIC DNA]</scope>
    <source>
        <strain evidence="2 3">M2</strain>
    </source>
</reference>
<accession>A0A4Y5YLB9</accession>
<gene>
    <name evidence="2" type="ORF">FIV50_00380</name>
</gene>
<feature type="transmembrane region" description="Helical" evidence="1">
    <location>
        <begin position="310"/>
        <end position="330"/>
    </location>
</feature>
<dbReference type="RefSeq" id="WP_140035696.1">
    <property type="nucleotide sequence ID" value="NZ_CP041040.1"/>
</dbReference>
<feature type="transmembrane region" description="Helical" evidence="1">
    <location>
        <begin position="281"/>
        <end position="298"/>
    </location>
</feature>
<feature type="transmembrane region" description="Helical" evidence="1">
    <location>
        <begin position="153"/>
        <end position="172"/>
    </location>
</feature>
<feature type="transmembrane region" description="Helical" evidence="1">
    <location>
        <begin position="336"/>
        <end position="355"/>
    </location>
</feature>
<feature type="transmembrane region" description="Helical" evidence="1">
    <location>
        <begin position="84"/>
        <end position="103"/>
    </location>
</feature>
<dbReference type="Proteomes" id="UP000316125">
    <property type="component" value="Chromosome"/>
</dbReference>
<feature type="transmembrane region" description="Helical" evidence="1">
    <location>
        <begin position="367"/>
        <end position="385"/>
    </location>
</feature>
<dbReference type="EMBL" id="CP041040">
    <property type="protein sequence ID" value="QDE33398.1"/>
    <property type="molecule type" value="Genomic_DNA"/>
</dbReference>
<keyword evidence="1" id="KW-0472">Membrane</keyword>
<keyword evidence="1" id="KW-1133">Transmembrane helix</keyword>
<keyword evidence="1" id="KW-0812">Transmembrane</keyword>
<dbReference type="AlphaFoldDB" id="A0A4Y5YLB9"/>
<name>A0A4Y5YLB9_9MICO</name>
<proteinExistence type="predicted"/>
<evidence type="ECO:0000313" key="2">
    <source>
        <dbReference type="EMBL" id="QDE33398.1"/>
    </source>
</evidence>
<dbReference type="OrthoDB" id="5124221at2"/>
<evidence type="ECO:0008006" key="4">
    <source>
        <dbReference type="Google" id="ProtNLM"/>
    </source>
</evidence>
<feature type="transmembrane region" description="Helical" evidence="1">
    <location>
        <begin position="179"/>
        <end position="195"/>
    </location>
</feature>
<evidence type="ECO:0000313" key="3">
    <source>
        <dbReference type="Proteomes" id="UP000316125"/>
    </source>
</evidence>
<feature type="transmembrane region" description="Helical" evidence="1">
    <location>
        <begin position="201"/>
        <end position="220"/>
    </location>
</feature>
<organism evidence="2 3">
    <name type="scientific">Microbacterium foliorum</name>
    <dbReference type="NCBI Taxonomy" id="104336"/>
    <lineage>
        <taxon>Bacteria</taxon>
        <taxon>Bacillati</taxon>
        <taxon>Actinomycetota</taxon>
        <taxon>Actinomycetes</taxon>
        <taxon>Micrococcales</taxon>
        <taxon>Microbacteriaceae</taxon>
        <taxon>Microbacterium</taxon>
    </lineage>
</organism>